<dbReference type="AlphaFoldDB" id="A0A9P7GVC3"/>
<gene>
    <name evidence="2" type="ORF">H0H81_007796</name>
</gene>
<feature type="region of interest" description="Disordered" evidence="1">
    <location>
        <begin position="77"/>
        <end position="111"/>
    </location>
</feature>
<name>A0A9P7GVC3_9AGAR</name>
<feature type="compositionally biased region" description="Low complexity" evidence="1">
    <location>
        <begin position="99"/>
        <end position="111"/>
    </location>
</feature>
<keyword evidence="3" id="KW-1185">Reference proteome</keyword>
<dbReference type="Proteomes" id="UP000717328">
    <property type="component" value="Unassembled WGS sequence"/>
</dbReference>
<reference evidence="2" key="1">
    <citation type="submission" date="2021-02" db="EMBL/GenBank/DDBJ databases">
        <authorList>
            <person name="Nieuwenhuis M."/>
            <person name="Van De Peppel L.J.J."/>
        </authorList>
    </citation>
    <scope>NUCLEOTIDE SEQUENCE</scope>
    <source>
        <strain evidence="2">D49</strain>
    </source>
</reference>
<sequence>MGGMRFPPPVPPMPINLEEGLELDEHGNVNWRLAWLKEIGHLQQVTAEQEKAGVDPEWYRMMLFRVRGALMPPPMNPEALMHGLPPHMAPPQPNPADVQQQQQQQQAQSQQ</sequence>
<comment type="caution">
    <text evidence="2">The sequence shown here is derived from an EMBL/GenBank/DDBJ whole genome shotgun (WGS) entry which is preliminary data.</text>
</comment>
<organism evidence="2 3">
    <name type="scientific">Sphagnurus paluster</name>
    <dbReference type="NCBI Taxonomy" id="117069"/>
    <lineage>
        <taxon>Eukaryota</taxon>
        <taxon>Fungi</taxon>
        <taxon>Dikarya</taxon>
        <taxon>Basidiomycota</taxon>
        <taxon>Agaricomycotina</taxon>
        <taxon>Agaricomycetes</taxon>
        <taxon>Agaricomycetidae</taxon>
        <taxon>Agaricales</taxon>
        <taxon>Tricholomatineae</taxon>
        <taxon>Lyophyllaceae</taxon>
        <taxon>Sphagnurus</taxon>
    </lineage>
</organism>
<protein>
    <submittedName>
        <fullName evidence="2">Uncharacterized protein</fullName>
    </submittedName>
</protein>
<reference evidence="2" key="2">
    <citation type="submission" date="2021-10" db="EMBL/GenBank/DDBJ databases">
        <title>Phylogenomics reveals ancestral predisposition of the termite-cultivated fungus Termitomyces towards a domesticated lifestyle.</title>
        <authorList>
            <person name="Auxier B."/>
            <person name="Grum-Grzhimaylo A."/>
            <person name="Cardenas M.E."/>
            <person name="Lodge J.D."/>
            <person name="Laessoe T."/>
            <person name="Pedersen O."/>
            <person name="Smith M.E."/>
            <person name="Kuyper T.W."/>
            <person name="Franco-Molano E.A."/>
            <person name="Baroni T.J."/>
            <person name="Aanen D.K."/>
        </authorList>
    </citation>
    <scope>NUCLEOTIDE SEQUENCE</scope>
    <source>
        <strain evidence="2">D49</strain>
    </source>
</reference>
<proteinExistence type="predicted"/>
<dbReference type="OrthoDB" id="5954824at2759"/>
<dbReference type="EMBL" id="JABCKI010000021">
    <property type="protein sequence ID" value="KAG5654070.1"/>
    <property type="molecule type" value="Genomic_DNA"/>
</dbReference>
<evidence type="ECO:0000313" key="2">
    <source>
        <dbReference type="EMBL" id="KAG5654070.1"/>
    </source>
</evidence>
<accession>A0A9P7GVC3</accession>
<evidence type="ECO:0000313" key="3">
    <source>
        <dbReference type="Proteomes" id="UP000717328"/>
    </source>
</evidence>
<evidence type="ECO:0000256" key="1">
    <source>
        <dbReference type="SAM" id="MobiDB-lite"/>
    </source>
</evidence>